<dbReference type="RefSeq" id="WP_274202291.1">
    <property type="nucleotide sequence ID" value="NZ_JAQZAO010000009.1"/>
</dbReference>
<evidence type="ECO:0000256" key="2">
    <source>
        <dbReference type="ARBA" id="ARBA00006214"/>
    </source>
</evidence>
<evidence type="ECO:0000259" key="11">
    <source>
        <dbReference type="SMART" id="SM00756"/>
    </source>
</evidence>
<feature type="transmembrane region" description="Helical" evidence="10">
    <location>
        <begin position="214"/>
        <end position="232"/>
    </location>
</feature>
<keyword evidence="9" id="KW-0676">Redox-active center</keyword>
<keyword evidence="4" id="KW-0874">Quinone</keyword>
<dbReference type="Gene3D" id="1.20.1440.130">
    <property type="entry name" value="VKOR domain"/>
    <property type="match status" value="1"/>
</dbReference>
<dbReference type="SMART" id="SM00756">
    <property type="entry name" value="VKc"/>
    <property type="match status" value="1"/>
</dbReference>
<keyword evidence="13" id="KW-1185">Reference proteome</keyword>
<dbReference type="InterPro" id="IPR038354">
    <property type="entry name" value="VKOR_sf"/>
</dbReference>
<gene>
    <name evidence="12" type="ORF">PGB27_20720</name>
</gene>
<dbReference type="EMBL" id="JAQZAO010000009">
    <property type="protein sequence ID" value="MDD7967770.1"/>
    <property type="molecule type" value="Genomic_DNA"/>
</dbReference>
<keyword evidence="8" id="KW-1015">Disulfide bond</keyword>
<evidence type="ECO:0000256" key="6">
    <source>
        <dbReference type="ARBA" id="ARBA00023002"/>
    </source>
</evidence>
<feature type="transmembrane region" description="Helical" evidence="10">
    <location>
        <begin position="113"/>
        <end position="132"/>
    </location>
</feature>
<evidence type="ECO:0000313" key="13">
    <source>
        <dbReference type="Proteomes" id="UP001300763"/>
    </source>
</evidence>
<evidence type="ECO:0000256" key="7">
    <source>
        <dbReference type="ARBA" id="ARBA00023136"/>
    </source>
</evidence>
<evidence type="ECO:0000313" key="12">
    <source>
        <dbReference type="EMBL" id="MDD7967770.1"/>
    </source>
</evidence>
<comment type="subcellular location">
    <subcellularLocation>
        <location evidence="1">Membrane</location>
        <topology evidence="1">Multi-pass membrane protein</topology>
    </subcellularLocation>
</comment>
<dbReference type="InterPro" id="IPR012932">
    <property type="entry name" value="VKOR"/>
</dbReference>
<evidence type="ECO:0000256" key="8">
    <source>
        <dbReference type="ARBA" id="ARBA00023157"/>
    </source>
</evidence>
<evidence type="ECO:0000256" key="10">
    <source>
        <dbReference type="SAM" id="Phobius"/>
    </source>
</evidence>
<keyword evidence="3 10" id="KW-0812">Transmembrane</keyword>
<feature type="transmembrane region" description="Helical" evidence="10">
    <location>
        <begin position="185"/>
        <end position="202"/>
    </location>
</feature>
<evidence type="ECO:0000256" key="4">
    <source>
        <dbReference type="ARBA" id="ARBA00022719"/>
    </source>
</evidence>
<name>A0ABT5SY21_9PSEU</name>
<organism evidence="12 13">
    <name type="scientific">Actinomycetospora lemnae</name>
    <dbReference type="NCBI Taxonomy" id="3019891"/>
    <lineage>
        <taxon>Bacteria</taxon>
        <taxon>Bacillati</taxon>
        <taxon>Actinomycetota</taxon>
        <taxon>Actinomycetes</taxon>
        <taxon>Pseudonocardiales</taxon>
        <taxon>Pseudonocardiaceae</taxon>
        <taxon>Actinomycetospora</taxon>
    </lineage>
</organism>
<comment type="caution">
    <text evidence="12">The sequence shown here is derived from an EMBL/GenBank/DDBJ whole genome shotgun (WGS) entry which is preliminary data.</text>
</comment>
<comment type="similarity">
    <text evidence="2">Belongs to the VKOR family.</text>
</comment>
<proteinExistence type="inferred from homology"/>
<dbReference type="Pfam" id="PF07884">
    <property type="entry name" value="VKOR"/>
    <property type="match status" value="1"/>
</dbReference>
<reference evidence="12 13" key="1">
    <citation type="submission" date="2023-02" db="EMBL/GenBank/DDBJ databases">
        <title>Genome sequencing required for Actinomycetospora new species description.</title>
        <authorList>
            <person name="Saimee Y."/>
            <person name="Duangmal K."/>
        </authorList>
    </citation>
    <scope>NUCLEOTIDE SEQUENCE [LARGE SCALE GENOMIC DNA]</scope>
    <source>
        <strain evidence="12 13">DW7H6</strain>
    </source>
</reference>
<keyword evidence="6" id="KW-0560">Oxidoreductase</keyword>
<feature type="transmembrane region" description="Helical" evidence="10">
    <location>
        <begin position="33"/>
        <end position="53"/>
    </location>
</feature>
<feature type="domain" description="Vitamin K epoxide reductase" evidence="11">
    <location>
        <begin position="30"/>
        <end position="164"/>
    </location>
</feature>
<evidence type="ECO:0000256" key="3">
    <source>
        <dbReference type="ARBA" id="ARBA00022692"/>
    </source>
</evidence>
<evidence type="ECO:0000256" key="9">
    <source>
        <dbReference type="ARBA" id="ARBA00023284"/>
    </source>
</evidence>
<evidence type="ECO:0000256" key="5">
    <source>
        <dbReference type="ARBA" id="ARBA00022989"/>
    </source>
</evidence>
<feature type="transmembrane region" description="Helical" evidence="10">
    <location>
        <begin position="239"/>
        <end position="259"/>
    </location>
</feature>
<sequence>MATAPFPSGHLCGLAAPEPPPAPAEPAPDHRGFAWLLLIGGAIGLLVSVVRAAENAVVFDLVPACGEGAGPVCEPAAASPWGHLVPLIGIAGFAAVAAIGTIATAGVTLSRQVGVGLLAAVSTGTAIAHWSLVQSLFLADALCAYCVAACLVAIPLFWSTVVTAYKEAWLPLPAAARGLVEHDRWVVGCWSLAVLTAVFLTSDWYESDPVEGGAFGAVALISAATVLGAWLASRYSGRVGLWLSLASAMMLASALTDIVPDVWHVSEEAAAVDAGPRARSRLRRRDMVHPQRLRPRPR</sequence>
<evidence type="ECO:0000256" key="1">
    <source>
        <dbReference type="ARBA" id="ARBA00004141"/>
    </source>
</evidence>
<protein>
    <submittedName>
        <fullName evidence="12">Vitamin K epoxide reductase family protein</fullName>
    </submittedName>
</protein>
<keyword evidence="5 10" id="KW-1133">Transmembrane helix</keyword>
<accession>A0ABT5SY21</accession>
<dbReference type="Proteomes" id="UP001300763">
    <property type="component" value="Unassembled WGS sequence"/>
</dbReference>
<feature type="transmembrane region" description="Helical" evidence="10">
    <location>
        <begin position="84"/>
        <end position="106"/>
    </location>
</feature>
<feature type="transmembrane region" description="Helical" evidence="10">
    <location>
        <begin position="138"/>
        <end position="165"/>
    </location>
</feature>
<keyword evidence="7 10" id="KW-0472">Membrane</keyword>